<dbReference type="Gene3D" id="3.90.470.20">
    <property type="entry name" value="4'-phosphopantetheinyl transferase domain"/>
    <property type="match status" value="1"/>
</dbReference>
<reference evidence="4 5" key="1">
    <citation type="submission" date="2023-10" db="EMBL/GenBank/DDBJ databases">
        <title>Nicoliella lavandulae sp. nov. isolated from Lavandula angustifolia flowers.</title>
        <authorList>
            <person name="Alcantara C."/>
            <person name="Zuniga M."/>
            <person name="Landete J.M."/>
            <person name="Monedero V."/>
        </authorList>
    </citation>
    <scope>NUCLEOTIDE SEQUENCE [LARGE SCALE GENOMIC DNA]</scope>
    <source>
        <strain evidence="4 5">Es01</strain>
    </source>
</reference>
<keyword evidence="5" id="KW-1185">Reference proteome</keyword>
<gene>
    <name evidence="4" type="ORF">R4146_01150</name>
</gene>
<dbReference type="GO" id="GO:0016740">
    <property type="term" value="F:transferase activity"/>
    <property type="evidence" value="ECO:0007669"/>
    <property type="project" value="UniProtKB-KW"/>
</dbReference>
<evidence type="ECO:0000256" key="1">
    <source>
        <dbReference type="ARBA" id="ARBA00010990"/>
    </source>
</evidence>
<dbReference type="Proteomes" id="UP001370590">
    <property type="component" value="Unassembled WGS sequence"/>
</dbReference>
<proteinExistence type="inferred from homology"/>
<organism evidence="4 5">
    <name type="scientific">Nicoliella lavandulae</name>
    <dbReference type="NCBI Taxonomy" id="3082954"/>
    <lineage>
        <taxon>Bacteria</taxon>
        <taxon>Bacillati</taxon>
        <taxon>Bacillota</taxon>
        <taxon>Bacilli</taxon>
        <taxon>Lactobacillales</taxon>
        <taxon>Lactobacillaceae</taxon>
        <taxon>Nicoliella</taxon>
    </lineage>
</organism>
<evidence type="ECO:0000313" key="5">
    <source>
        <dbReference type="Proteomes" id="UP001370590"/>
    </source>
</evidence>
<feature type="domain" description="4'-phosphopantetheinyl transferase" evidence="3">
    <location>
        <begin position="90"/>
        <end position="160"/>
    </location>
</feature>
<sequence length="192" mass="21611">MTTLIIDSIQNPRYQAAFARYNVGNLYNKRQSIVGKYMLADWLGQTPATIASGVLFDHGPHGKPRLKSGAFEYNIANSYDKVVLAISKRPIGVDLEKIRPYDYHRINRAFRREEREYLAQFTGDEQTRATLKLWTIKEAVLKLVGMGIPGGVKSMQIDLETLAHANRYGQAIDLEPLYAGADYIGTIAKFAK</sequence>
<comment type="caution">
    <text evidence="4">The sequence shown here is derived from an EMBL/GenBank/DDBJ whole genome shotgun (WGS) entry which is preliminary data.</text>
</comment>
<accession>A0ABU8SIR6</accession>
<dbReference type="InterPro" id="IPR037143">
    <property type="entry name" value="4-PPantetheinyl_Trfase_dom_sf"/>
</dbReference>
<dbReference type="SUPFAM" id="SSF56214">
    <property type="entry name" value="4'-phosphopantetheinyl transferase"/>
    <property type="match status" value="1"/>
</dbReference>
<dbReference type="InterPro" id="IPR008278">
    <property type="entry name" value="4-PPantetheinyl_Trfase_dom"/>
</dbReference>
<evidence type="ECO:0000313" key="4">
    <source>
        <dbReference type="EMBL" id="MEJ6399796.1"/>
    </source>
</evidence>
<comment type="similarity">
    <text evidence="1">Belongs to the P-Pant transferase superfamily. Gsp/Sfp/HetI/AcpT family.</text>
</comment>
<evidence type="ECO:0000259" key="3">
    <source>
        <dbReference type="Pfam" id="PF01648"/>
    </source>
</evidence>
<dbReference type="RefSeq" id="WP_339959635.1">
    <property type="nucleotide sequence ID" value="NZ_JAWMWH010000001.1"/>
</dbReference>
<evidence type="ECO:0000256" key="2">
    <source>
        <dbReference type="ARBA" id="ARBA00022679"/>
    </source>
</evidence>
<dbReference type="PANTHER" id="PTHR12215:SF10">
    <property type="entry name" value="L-AMINOADIPATE-SEMIALDEHYDE DEHYDROGENASE-PHOSPHOPANTETHEINYL TRANSFERASE"/>
    <property type="match status" value="1"/>
</dbReference>
<dbReference type="InterPro" id="IPR050559">
    <property type="entry name" value="P-Pant_transferase_sf"/>
</dbReference>
<dbReference type="EMBL" id="JAWMWH010000001">
    <property type="protein sequence ID" value="MEJ6399796.1"/>
    <property type="molecule type" value="Genomic_DNA"/>
</dbReference>
<dbReference type="Pfam" id="PF01648">
    <property type="entry name" value="ACPS"/>
    <property type="match status" value="1"/>
</dbReference>
<name>A0ABU8SIR6_9LACO</name>
<dbReference type="PANTHER" id="PTHR12215">
    <property type="entry name" value="PHOSPHOPANTETHEINE TRANSFERASE"/>
    <property type="match status" value="1"/>
</dbReference>
<protein>
    <submittedName>
        <fullName evidence="4">4'-phosphopantetheinyl transferase superfamily protein</fullName>
    </submittedName>
</protein>
<keyword evidence="2 4" id="KW-0808">Transferase</keyword>